<dbReference type="Pfam" id="PF00202">
    <property type="entry name" value="Aminotran_3"/>
    <property type="match status" value="1"/>
</dbReference>
<dbReference type="FunFam" id="3.40.640.10:FF:000004">
    <property type="entry name" value="Acetylornithine aminotransferase"/>
    <property type="match status" value="1"/>
</dbReference>
<keyword evidence="5" id="KW-0032">Aminotransferase</keyword>
<dbReference type="GO" id="GO:0030170">
    <property type="term" value="F:pyridoxal phosphate binding"/>
    <property type="evidence" value="ECO:0007669"/>
    <property type="project" value="InterPro"/>
</dbReference>
<reference evidence="5" key="1">
    <citation type="submission" date="2016-08" db="EMBL/GenBank/DDBJ databases">
        <title>Complete genome of Cloacibacillus porcorum.</title>
        <authorList>
            <person name="Looft T."/>
            <person name="Bayles D.O."/>
            <person name="Alt D.P."/>
        </authorList>
    </citation>
    <scope>NUCLEOTIDE SEQUENCE [LARGE SCALE GENOMIC DNA]</scope>
    <source>
        <strain evidence="5">CL-84</strain>
    </source>
</reference>
<dbReference type="GeneID" id="83059140"/>
<dbReference type="InterPro" id="IPR049704">
    <property type="entry name" value="Aminotrans_3_PPA_site"/>
</dbReference>
<proteinExistence type="inferred from homology"/>
<comment type="similarity">
    <text evidence="2 4">Belongs to the class-III pyridoxal-phosphate-dependent aminotransferase family.</text>
</comment>
<dbReference type="PANTHER" id="PTHR11986">
    <property type="entry name" value="AMINOTRANSFERASE CLASS III"/>
    <property type="match status" value="1"/>
</dbReference>
<evidence type="ECO:0000256" key="4">
    <source>
        <dbReference type="RuleBase" id="RU003560"/>
    </source>
</evidence>
<dbReference type="SUPFAM" id="SSF53383">
    <property type="entry name" value="PLP-dependent transferases"/>
    <property type="match status" value="1"/>
</dbReference>
<dbReference type="AlphaFoldDB" id="A0A1B2I8J9"/>
<evidence type="ECO:0000256" key="1">
    <source>
        <dbReference type="ARBA" id="ARBA00001933"/>
    </source>
</evidence>
<dbReference type="Proteomes" id="UP000093044">
    <property type="component" value="Chromosome"/>
</dbReference>
<dbReference type="InterPro" id="IPR015421">
    <property type="entry name" value="PyrdxlP-dep_Trfase_major"/>
</dbReference>
<dbReference type="EMBL" id="CP016757">
    <property type="protein sequence ID" value="ANZ46285.1"/>
    <property type="molecule type" value="Genomic_DNA"/>
</dbReference>
<name>A0A1B2I8J9_9BACT</name>
<evidence type="ECO:0000313" key="5">
    <source>
        <dbReference type="EMBL" id="ANZ46285.1"/>
    </source>
</evidence>
<dbReference type="GO" id="GO:0042802">
    <property type="term" value="F:identical protein binding"/>
    <property type="evidence" value="ECO:0007669"/>
    <property type="project" value="TreeGrafter"/>
</dbReference>
<dbReference type="CDD" id="cd00610">
    <property type="entry name" value="OAT_like"/>
    <property type="match status" value="1"/>
</dbReference>
<dbReference type="InterPro" id="IPR050103">
    <property type="entry name" value="Class-III_PLP-dep_AT"/>
</dbReference>
<sequence length="448" mass="48608">MKNIQKSLAVVARDEKAISPSSRSPYYPFAAASGAGALLKDADGNEYIDFSAGAASLNTGTCHPRIVAAIKEQAEKLLCYTIGYMYEESSVELAEKLISITPGDFPKKVAYGLSGSDAIDGAIKFARKYTGRSEIITFQTAYHGCTYGALSASAICLNMRRGIGPMLSGFHHFPYPHCSRCPWKEEPATCSLACLKEIKKAFSLYLPPEEVAAVIIEPVGGDIGIVVPPARYVRALAELCREHGILFVSDEVQQGMGRTGKWFAIEHFGIEPDIIAVSKSLASGMPLSALIMRSEIADSLKDPGHCFTLAANAVCCKAALATIEVIEDERLIERSTKLGRNICSRLNAMKRENPLLGETRSLGLTIGQEIIKADGGPDRDACAKICYRCWEKGLILTFLSDNVLRIQPPLVISDQEAEKGLKIIEESLEDYKNGAISDEALLFAKGWS</sequence>
<evidence type="ECO:0000313" key="6">
    <source>
        <dbReference type="Proteomes" id="UP000093044"/>
    </source>
</evidence>
<dbReference type="PIRSF" id="PIRSF000521">
    <property type="entry name" value="Transaminase_4ab_Lys_Orn"/>
    <property type="match status" value="1"/>
</dbReference>
<dbReference type="STRING" id="1197717.BED41_14930"/>
<dbReference type="Gene3D" id="3.40.640.10">
    <property type="entry name" value="Type I PLP-dependent aspartate aminotransferase-like (Major domain)"/>
    <property type="match status" value="1"/>
</dbReference>
<keyword evidence="3 4" id="KW-0663">Pyridoxal phosphate</keyword>
<accession>A0A1B2I8J9</accession>
<evidence type="ECO:0000256" key="3">
    <source>
        <dbReference type="ARBA" id="ARBA00022898"/>
    </source>
</evidence>
<organism evidence="5 6">
    <name type="scientific">Cloacibacillus porcorum</name>
    <dbReference type="NCBI Taxonomy" id="1197717"/>
    <lineage>
        <taxon>Bacteria</taxon>
        <taxon>Thermotogati</taxon>
        <taxon>Synergistota</taxon>
        <taxon>Synergistia</taxon>
        <taxon>Synergistales</taxon>
        <taxon>Synergistaceae</taxon>
        <taxon>Cloacibacillus</taxon>
    </lineage>
</organism>
<dbReference type="KEGG" id="cpor:BED41_14930"/>
<gene>
    <name evidence="5" type="ORF">BED41_14930</name>
</gene>
<keyword evidence="6" id="KW-1185">Reference proteome</keyword>
<dbReference type="RefSeq" id="WP_066748147.1">
    <property type="nucleotide sequence ID" value="NZ_CP016757.1"/>
</dbReference>
<keyword evidence="5" id="KW-0808">Transferase</keyword>
<dbReference type="PANTHER" id="PTHR11986:SF58">
    <property type="entry name" value="LEUCINE_METHIONINE RACEMASE"/>
    <property type="match status" value="1"/>
</dbReference>
<dbReference type="GO" id="GO:0008483">
    <property type="term" value="F:transaminase activity"/>
    <property type="evidence" value="ECO:0007669"/>
    <property type="project" value="UniProtKB-KW"/>
</dbReference>
<evidence type="ECO:0000256" key="2">
    <source>
        <dbReference type="ARBA" id="ARBA00008954"/>
    </source>
</evidence>
<dbReference type="InterPro" id="IPR005814">
    <property type="entry name" value="Aminotrans_3"/>
</dbReference>
<dbReference type="InterPro" id="IPR015422">
    <property type="entry name" value="PyrdxlP-dep_Trfase_small"/>
</dbReference>
<dbReference type="Gene3D" id="3.90.1150.10">
    <property type="entry name" value="Aspartate Aminotransferase, domain 1"/>
    <property type="match status" value="1"/>
</dbReference>
<comment type="cofactor">
    <cofactor evidence="1">
        <name>pyridoxal 5'-phosphate</name>
        <dbReference type="ChEBI" id="CHEBI:597326"/>
    </cofactor>
</comment>
<dbReference type="OrthoDB" id="1906at2"/>
<protein>
    <submittedName>
        <fullName evidence="5">4-aminobutyrate aminotransferase</fullName>
    </submittedName>
</protein>
<dbReference type="PROSITE" id="PS00600">
    <property type="entry name" value="AA_TRANSFER_CLASS_3"/>
    <property type="match status" value="1"/>
</dbReference>
<dbReference type="InterPro" id="IPR015424">
    <property type="entry name" value="PyrdxlP-dep_Trfase"/>
</dbReference>